<dbReference type="SUPFAM" id="SSF55874">
    <property type="entry name" value="ATPase domain of HSP90 chaperone/DNA topoisomerase II/histidine kinase"/>
    <property type="match status" value="1"/>
</dbReference>
<proteinExistence type="predicted"/>
<dbReference type="RefSeq" id="WP_167268607.1">
    <property type="nucleotide sequence ID" value="NZ_JAASQJ010000001.1"/>
</dbReference>
<evidence type="ECO:0000313" key="5">
    <source>
        <dbReference type="Proteomes" id="UP001179181"/>
    </source>
</evidence>
<dbReference type="Pfam" id="PF06580">
    <property type="entry name" value="His_kinase"/>
    <property type="match status" value="1"/>
</dbReference>
<feature type="domain" description="Signal transduction histidine kinase internal region" evidence="2">
    <location>
        <begin position="462"/>
        <end position="540"/>
    </location>
</feature>
<keyword evidence="1" id="KW-0472">Membrane</keyword>
<dbReference type="GO" id="GO:0016301">
    <property type="term" value="F:kinase activity"/>
    <property type="evidence" value="ECO:0007669"/>
    <property type="project" value="UniProtKB-KW"/>
</dbReference>
<feature type="transmembrane region" description="Helical" evidence="1">
    <location>
        <begin position="347"/>
        <end position="369"/>
    </location>
</feature>
<name>A0ABX0UJV0_9BACT</name>
<keyword evidence="1" id="KW-1133">Transmembrane helix</keyword>
<feature type="transmembrane region" description="Helical" evidence="1">
    <location>
        <begin position="187"/>
        <end position="211"/>
    </location>
</feature>
<sequence length="668" mass="76169">MRLVILIVLGLIALVDRSRSQSSTFYGQPSGSSGIDIREQTWVYENLLNDTLADIAAVSRKSFTPLVSIPENLTYNDFDNATKIVWKRFDIKNLHPKDTLQLWYNAGAHAILSVYNNKGNLIAKGGLFAGGGAGAGTMPLTVLPNSESRFYVRAIDYVRVFSYPSDILYTPEGYSTFLAQEVIQVKWISIAISMIAGCLLLMGLFTLFQYYLNRDLTYLYYAIYTFVSLAWIVKMVDYRLFLGLAPATFPQLTHPCLASLSFSVSFFYGLFLSKLLDLRIRQPRIWRLVIAVMTLLLLQQLMSLIEIFTGLWLTDNAYYLLCDLSGVVTGLILMLSIYKSNSSLRSYLLAGSISLFIVSIAPIHSLFLFPDASELEKTFISYPPFFMALGLLIELFFFSLALAYRNRLTELENKTMHASYTRQLETDLMKQTQEIQTQNLLLEQQHIRQLETEFEQKLASTEMTALRAQMNPHFIFNCLNSIKLYTLQNDAEKASDYLNKFSKLIRLVLENSRSELVTLQNELDALRLYIELEAMRFKEKVRFNIIANEIDQRYLCIPPLLLQPYVENAIWHGLMHKPEGGLIEIEVTQTDENLLTIAIEDSGIGRARSAELESRSTEKHKSFGMQVTADRIRMINQLYNIRTDVQIVDLVDSFGEPCGTRVILKIPV</sequence>
<feature type="transmembrane region" description="Helical" evidence="1">
    <location>
        <begin position="285"/>
        <end position="305"/>
    </location>
</feature>
<evidence type="ECO:0000259" key="3">
    <source>
        <dbReference type="Pfam" id="PF07695"/>
    </source>
</evidence>
<dbReference type="InterPro" id="IPR011623">
    <property type="entry name" value="7TMR_DISM_rcpt_extracell_dom1"/>
</dbReference>
<evidence type="ECO:0000313" key="4">
    <source>
        <dbReference type="EMBL" id="NIJ52364.1"/>
    </source>
</evidence>
<dbReference type="InterPro" id="IPR036890">
    <property type="entry name" value="HATPase_C_sf"/>
</dbReference>
<evidence type="ECO:0000256" key="1">
    <source>
        <dbReference type="SAM" id="Phobius"/>
    </source>
</evidence>
<comment type="caution">
    <text evidence="4">The sequence shown here is derived from an EMBL/GenBank/DDBJ whole genome shotgun (WGS) entry which is preliminary data.</text>
</comment>
<reference evidence="4 5" key="1">
    <citation type="submission" date="2020-03" db="EMBL/GenBank/DDBJ databases">
        <title>Genomic Encyclopedia of Type Strains, Phase IV (KMG-IV): sequencing the most valuable type-strain genomes for metagenomic binning, comparative biology and taxonomic classification.</title>
        <authorList>
            <person name="Goeker M."/>
        </authorList>
    </citation>
    <scope>NUCLEOTIDE SEQUENCE [LARGE SCALE GENOMIC DNA]</scope>
    <source>
        <strain evidence="4 5">DSM 102865</strain>
    </source>
</reference>
<feature type="transmembrane region" description="Helical" evidence="1">
    <location>
        <begin position="218"/>
        <end position="240"/>
    </location>
</feature>
<feature type="transmembrane region" description="Helical" evidence="1">
    <location>
        <begin position="381"/>
        <end position="404"/>
    </location>
</feature>
<feature type="domain" description="7TM-DISM receptor extracellular" evidence="3">
    <location>
        <begin position="193"/>
        <end position="405"/>
    </location>
</feature>
<feature type="transmembrane region" description="Helical" evidence="1">
    <location>
        <begin position="252"/>
        <end position="273"/>
    </location>
</feature>
<dbReference type="Pfam" id="PF07695">
    <property type="entry name" value="7TMR-DISM_7TM"/>
    <property type="match status" value="1"/>
</dbReference>
<dbReference type="Proteomes" id="UP001179181">
    <property type="component" value="Unassembled WGS sequence"/>
</dbReference>
<evidence type="ECO:0000259" key="2">
    <source>
        <dbReference type="Pfam" id="PF06580"/>
    </source>
</evidence>
<accession>A0ABX0UJV0</accession>
<keyword evidence="5" id="KW-1185">Reference proteome</keyword>
<dbReference type="Gene3D" id="3.30.565.10">
    <property type="entry name" value="Histidine kinase-like ATPase, C-terminal domain"/>
    <property type="match status" value="1"/>
</dbReference>
<dbReference type="PANTHER" id="PTHR34220:SF7">
    <property type="entry name" value="SENSOR HISTIDINE KINASE YPDA"/>
    <property type="match status" value="1"/>
</dbReference>
<dbReference type="EMBL" id="JAASQJ010000001">
    <property type="protein sequence ID" value="NIJ52364.1"/>
    <property type="molecule type" value="Genomic_DNA"/>
</dbReference>
<protein>
    <submittedName>
        <fullName evidence="4">Sensor histidine kinase YesM</fullName>
    </submittedName>
</protein>
<keyword evidence="1" id="KW-0812">Transmembrane</keyword>
<feature type="transmembrane region" description="Helical" evidence="1">
    <location>
        <begin position="317"/>
        <end position="335"/>
    </location>
</feature>
<gene>
    <name evidence="4" type="ORF">FHS68_001520</name>
</gene>
<dbReference type="InterPro" id="IPR010559">
    <property type="entry name" value="Sig_transdc_His_kin_internal"/>
</dbReference>
<keyword evidence="4" id="KW-0418">Kinase</keyword>
<dbReference type="InterPro" id="IPR050640">
    <property type="entry name" value="Bact_2-comp_sensor_kinase"/>
</dbReference>
<organism evidence="4 5">
    <name type="scientific">Dyadobacter arcticus</name>
    <dbReference type="NCBI Taxonomy" id="1078754"/>
    <lineage>
        <taxon>Bacteria</taxon>
        <taxon>Pseudomonadati</taxon>
        <taxon>Bacteroidota</taxon>
        <taxon>Cytophagia</taxon>
        <taxon>Cytophagales</taxon>
        <taxon>Spirosomataceae</taxon>
        <taxon>Dyadobacter</taxon>
    </lineage>
</organism>
<keyword evidence="4" id="KW-0808">Transferase</keyword>
<dbReference type="PANTHER" id="PTHR34220">
    <property type="entry name" value="SENSOR HISTIDINE KINASE YPDA"/>
    <property type="match status" value="1"/>
</dbReference>